<gene>
    <name evidence="1" type="ORF">ENV14_00115</name>
</gene>
<dbReference type="EMBL" id="DTFF01000002">
    <property type="protein sequence ID" value="HGI86796.1"/>
    <property type="molecule type" value="Genomic_DNA"/>
</dbReference>
<accession>A0A7C4BBV2</accession>
<evidence type="ECO:0008006" key="2">
    <source>
        <dbReference type="Google" id="ProtNLM"/>
    </source>
</evidence>
<evidence type="ECO:0000313" key="1">
    <source>
        <dbReference type="EMBL" id="HGI86796.1"/>
    </source>
</evidence>
<sequence length="119" mass="13787">MGVERIAFLFCGLSTINRFIRLFRSMYFWKVLYMGGKVKTTIVIDRDLWSKFKAKLLEEGVDEVSGVIEELIKEELMLGIDSALSRLIESELIQVIEPVKPLARTSAEEVVRELRESRY</sequence>
<name>A0A7C4BBV2_9CREN</name>
<comment type="caution">
    <text evidence="1">The sequence shown here is derived from an EMBL/GenBank/DDBJ whole genome shotgun (WGS) entry which is preliminary data.</text>
</comment>
<organism evidence="1">
    <name type="scientific">Ignisphaera aggregans</name>
    <dbReference type="NCBI Taxonomy" id="334771"/>
    <lineage>
        <taxon>Archaea</taxon>
        <taxon>Thermoproteota</taxon>
        <taxon>Thermoprotei</taxon>
        <taxon>Desulfurococcales</taxon>
        <taxon>Desulfurococcaceae</taxon>
        <taxon>Ignisphaera</taxon>
    </lineage>
</organism>
<protein>
    <recommendedName>
        <fullName evidence="2">CopG family transcriptional regulator</fullName>
    </recommendedName>
</protein>
<reference evidence="1" key="1">
    <citation type="journal article" date="2020" name="mSystems">
        <title>Genome- and Community-Level Interaction Insights into Carbon Utilization and Element Cycling Functions of Hydrothermarchaeota in Hydrothermal Sediment.</title>
        <authorList>
            <person name="Zhou Z."/>
            <person name="Liu Y."/>
            <person name="Xu W."/>
            <person name="Pan J."/>
            <person name="Luo Z.H."/>
            <person name="Li M."/>
        </authorList>
    </citation>
    <scope>NUCLEOTIDE SEQUENCE [LARGE SCALE GENOMIC DNA]</scope>
    <source>
        <strain evidence="1">SpSt-732</strain>
    </source>
</reference>
<dbReference type="AlphaFoldDB" id="A0A7C4BBV2"/>
<proteinExistence type="predicted"/>